<dbReference type="OrthoDB" id="9807812at2"/>
<evidence type="ECO:0000313" key="1">
    <source>
        <dbReference type="EMBL" id="APX89725.1"/>
    </source>
</evidence>
<dbReference type="PANTHER" id="PTHR44086:SF13">
    <property type="entry name" value="THIOSULFATE SULFURTRANSFERASE PSPE"/>
    <property type="match status" value="1"/>
</dbReference>
<dbReference type="InterPro" id="IPR036873">
    <property type="entry name" value="Rhodanese-like_dom_sf"/>
</dbReference>
<dbReference type="RefSeq" id="WP_076979747.1">
    <property type="nucleotide sequence ID" value="NZ_CP019124.1"/>
</dbReference>
<dbReference type="Proteomes" id="UP000187266">
    <property type="component" value="Chromosome"/>
</dbReference>
<name>A0A1U7DIH2_9RHOB</name>
<dbReference type="SMART" id="SM00450">
    <property type="entry name" value="RHOD"/>
    <property type="match status" value="1"/>
</dbReference>
<dbReference type="SUPFAM" id="SSF52821">
    <property type="entry name" value="Rhodanese/Cell cycle control phosphatase"/>
    <property type="match status" value="1"/>
</dbReference>
<dbReference type="PROSITE" id="PS50206">
    <property type="entry name" value="RHODANESE_3"/>
    <property type="match status" value="1"/>
</dbReference>
<dbReference type="Pfam" id="PF00581">
    <property type="entry name" value="Rhodanese"/>
    <property type="match status" value="1"/>
</dbReference>
<dbReference type="AlphaFoldDB" id="A0A1U7DIH2"/>
<gene>
    <name evidence="1" type="ORF">BV394_08365</name>
</gene>
<reference evidence="1 2" key="1">
    <citation type="submission" date="2017-01" db="EMBL/GenBank/DDBJ databases">
        <title>Genomic analysis of Xuhuaishuia manganoxidans DY6-4.</title>
        <authorList>
            <person name="Wang X."/>
        </authorList>
    </citation>
    <scope>NUCLEOTIDE SEQUENCE [LARGE SCALE GENOMIC DNA]</scope>
    <source>
        <strain evidence="1 2">DY6-4</strain>
    </source>
</reference>
<accession>A0A1U7DIH2</accession>
<dbReference type="InterPro" id="IPR001763">
    <property type="entry name" value="Rhodanese-like_dom"/>
</dbReference>
<dbReference type="CDD" id="cd01447">
    <property type="entry name" value="Polysulfide_ST"/>
    <property type="match status" value="1"/>
</dbReference>
<evidence type="ECO:0000313" key="2">
    <source>
        <dbReference type="Proteomes" id="UP000187266"/>
    </source>
</evidence>
<organism evidence="1 2">
    <name type="scientific">Brevirhabdus pacifica</name>
    <dbReference type="NCBI Taxonomy" id="1267768"/>
    <lineage>
        <taxon>Bacteria</taxon>
        <taxon>Pseudomonadati</taxon>
        <taxon>Pseudomonadota</taxon>
        <taxon>Alphaproteobacteria</taxon>
        <taxon>Rhodobacterales</taxon>
        <taxon>Paracoccaceae</taxon>
        <taxon>Brevirhabdus</taxon>
    </lineage>
</organism>
<dbReference type="EMBL" id="CP019124">
    <property type="protein sequence ID" value="APX89725.1"/>
    <property type="molecule type" value="Genomic_DNA"/>
</dbReference>
<dbReference type="PANTHER" id="PTHR44086">
    <property type="entry name" value="THIOSULFATE SULFURTRANSFERASE RDL2, MITOCHONDRIAL-RELATED"/>
    <property type="match status" value="1"/>
</dbReference>
<proteinExistence type="predicted"/>
<dbReference type="STRING" id="1267768.BV394_08365"/>
<protein>
    <submittedName>
        <fullName evidence="1">Rhodanese</fullName>
    </submittedName>
</protein>
<dbReference type="Gene3D" id="3.40.250.10">
    <property type="entry name" value="Rhodanese-like domain"/>
    <property type="match status" value="1"/>
</dbReference>
<sequence length="128" mass="14305">MAITPVKKLVEQAKSEIESLTPREAKQLADDGEALLLDIRDVRELDREGRVPGAKHAPRGMLEFWVDPESPYHKEAFATDRKLVLFCASSWRSALAAKTLRDMGVENVAEIEGGFKAWVESDLPVDKD</sequence>
<keyword evidence="2" id="KW-1185">Reference proteome</keyword>
<dbReference type="GO" id="GO:0004792">
    <property type="term" value="F:thiosulfate-cyanide sulfurtransferase activity"/>
    <property type="evidence" value="ECO:0007669"/>
    <property type="project" value="TreeGrafter"/>
</dbReference>
<accession>A0A2M9DDC6</accession>